<sequence>MRRSNVMTLLLAAVLVMAVALAGCGNNAGNSNADAGNGGNSGTSGNSKTDGNTGAGDKASGTTDNGAAGTGNAAATTDIDLSKHVNLTMYLIGSPARDYDMVLAELNKKLEKDLNATLKVNWVGWADYGTQYPLLLASGEPIDLIYASTWTNFYQNARKGAFMDVKDLAKKYAPKSLAQITPDFYKQTELDGHLYAIPSEFYQYGDMGYIVRGDLMKKYGLTSIDNIDDYGKFMDAVVKNDPQLDPSGDISSSGGLESYYANSQGYYGILSSQFSPFYINMDDANPKIFNLYETDGILDYFKKMKDWGDKGYWSKSILSNKDDKMLTEGKAASKLHNQDSWSGVYMEHPDWDVQFYLNSKYTYKTQAMQDGMAVPASSKNPERALMLLELLRTDRSYNNLLTYGIEGKHYEITADNKLKPLDLDGFAPDGYCSWGFKAPELRYDVVGTPPNNAEVRQRLADRARENPYALFTPDFEPVKNEMAAVTNIVQQYSFPLNYGYVKNPEDGLKTLQSKIKAAGAEKIMNEMQKQLDAFLAANK</sequence>
<proteinExistence type="predicted"/>
<name>A0ABW9XQK9_9BACL</name>
<evidence type="ECO:0000259" key="3">
    <source>
        <dbReference type="Pfam" id="PF12010"/>
    </source>
</evidence>
<protein>
    <submittedName>
        <fullName evidence="4">Extracellular solute-binding protein</fullName>
    </submittedName>
</protein>
<keyword evidence="5" id="KW-1185">Reference proteome</keyword>
<dbReference type="SUPFAM" id="SSF53850">
    <property type="entry name" value="Periplasmic binding protein-like II"/>
    <property type="match status" value="1"/>
</dbReference>
<dbReference type="InterPro" id="IPR022627">
    <property type="entry name" value="DUF3502"/>
</dbReference>
<dbReference type="Pfam" id="PF12010">
    <property type="entry name" value="DUF3502"/>
    <property type="match status" value="1"/>
</dbReference>
<feature type="chain" id="PRO_5045184888" evidence="2">
    <location>
        <begin position="23"/>
        <end position="539"/>
    </location>
</feature>
<comment type="caution">
    <text evidence="4">The sequence shown here is derived from an EMBL/GenBank/DDBJ whole genome shotgun (WGS) entry which is preliminary data.</text>
</comment>
<dbReference type="Gene3D" id="3.40.190.10">
    <property type="entry name" value="Periplasmic binding protein-like II"/>
    <property type="match status" value="2"/>
</dbReference>
<evidence type="ECO:0000256" key="1">
    <source>
        <dbReference type="SAM" id="MobiDB-lite"/>
    </source>
</evidence>
<dbReference type="InterPro" id="IPR006059">
    <property type="entry name" value="SBP"/>
</dbReference>
<evidence type="ECO:0000313" key="4">
    <source>
        <dbReference type="EMBL" id="NBD24931.1"/>
    </source>
</evidence>
<keyword evidence="2" id="KW-0732">Signal</keyword>
<evidence type="ECO:0000313" key="5">
    <source>
        <dbReference type="Proteomes" id="UP000665561"/>
    </source>
</evidence>
<feature type="compositionally biased region" description="Low complexity" evidence="1">
    <location>
        <begin position="43"/>
        <end position="52"/>
    </location>
</feature>
<dbReference type="PANTHER" id="PTHR43649:SF17">
    <property type="entry name" value="ABC TRANSPORTER SOLUTE BINDING PROTEIN-SUGAR TRANSPORT"/>
    <property type="match status" value="1"/>
</dbReference>
<dbReference type="EMBL" id="JAAAMV010000009">
    <property type="protein sequence ID" value="NBD24931.1"/>
    <property type="molecule type" value="Genomic_DNA"/>
</dbReference>
<dbReference type="Proteomes" id="UP000665561">
    <property type="component" value="Unassembled WGS sequence"/>
</dbReference>
<feature type="domain" description="DUF3502" evidence="3">
    <location>
        <begin position="467"/>
        <end position="536"/>
    </location>
</feature>
<dbReference type="RefSeq" id="WP_161743735.1">
    <property type="nucleotide sequence ID" value="NZ_JAAAMV010000009.1"/>
</dbReference>
<feature type="region of interest" description="Disordered" evidence="1">
    <location>
        <begin position="30"/>
        <end position="68"/>
    </location>
</feature>
<dbReference type="Pfam" id="PF01547">
    <property type="entry name" value="SBP_bac_1"/>
    <property type="match status" value="1"/>
</dbReference>
<dbReference type="InterPro" id="IPR050490">
    <property type="entry name" value="Bact_solute-bd_prot1"/>
</dbReference>
<feature type="signal peptide" evidence="2">
    <location>
        <begin position="1"/>
        <end position="22"/>
    </location>
</feature>
<accession>A0ABW9XQK9</accession>
<dbReference type="PROSITE" id="PS51257">
    <property type="entry name" value="PROKAR_LIPOPROTEIN"/>
    <property type="match status" value="1"/>
</dbReference>
<organism evidence="4 5">
    <name type="scientific">Paenibacillus glycinis</name>
    <dbReference type="NCBI Taxonomy" id="2697035"/>
    <lineage>
        <taxon>Bacteria</taxon>
        <taxon>Bacillati</taxon>
        <taxon>Bacillota</taxon>
        <taxon>Bacilli</taxon>
        <taxon>Bacillales</taxon>
        <taxon>Paenibacillaceae</taxon>
        <taxon>Paenibacillus</taxon>
    </lineage>
</organism>
<dbReference type="PANTHER" id="PTHR43649">
    <property type="entry name" value="ARABINOSE-BINDING PROTEIN-RELATED"/>
    <property type="match status" value="1"/>
</dbReference>
<reference evidence="4 5" key="1">
    <citation type="submission" date="2020-01" db="EMBL/GenBank/DDBJ databases">
        <title>Paenibacillus soybeanensis sp. nov. isolated from the nodules of soybean (Glycine max(L.) Merr).</title>
        <authorList>
            <person name="Wang H."/>
        </authorList>
    </citation>
    <scope>NUCLEOTIDE SEQUENCE [LARGE SCALE GENOMIC DNA]</scope>
    <source>
        <strain evidence="4 5">T1</strain>
    </source>
</reference>
<evidence type="ECO:0000256" key="2">
    <source>
        <dbReference type="SAM" id="SignalP"/>
    </source>
</evidence>
<gene>
    <name evidence="4" type="ORF">GT019_13685</name>
</gene>